<dbReference type="Pfam" id="PF13187">
    <property type="entry name" value="Fer4_9"/>
    <property type="match status" value="1"/>
</dbReference>
<dbReference type="Proteomes" id="UP000007590">
    <property type="component" value="Chromosome"/>
</dbReference>
<feature type="domain" description="4Fe-4S ferredoxin-type" evidence="7">
    <location>
        <begin position="293"/>
        <end position="323"/>
    </location>
</feature>
<name>H8KXS3_SOLCM</name>
<feature type="transmembrane region" description="Helical" evidence="6">
    <location>
        <begin position="182"/>
        <end position="199"/>
    </location>
</feature>
<dbReference type="KEGG" id="scn:Solca_0345"/>
<gene>
    <name evidence="8" type="ordered locus">Solca_0345</name>
</gene>
<dbReference type="InterPro" id="IPR036197">
    <property type="entry name" value="NarG-like_sf"/>
</dbReference>
<dbReference type="GO" id="GO:0016491">
    <property type="term" value="F:oxidoreductase activity"/>
    <property type="evidence" value="ECO:0007669"/>
    <property type="project" value="UniProtKB-KW"/>
</dbReference>
<evidence type="ECO:0000256" key="4">
    <source>
        <dbReference type="ARBA" id="ARBA00023004"/>
    </source>
</evidence>
<dbReference type="eggNOG" id="COG1150">
    <property type="taxonomic scope" value="Bacteria"/>
</dbReference>
<dbReference type="PANTHER" id="PTHR43255">
    <property type="entry name" value="IRON-SULFUR-BINDING OXIDOREDUCTASE FADF-RELATED-RELATED"/>
    <property type="match status" value="1"/>
</dbReference>
<keyword evidence="6" id="KW-1133">Transmembrane helix</keyword>
<feature type="transmembrane region" description="Helical" evidence="6">
    <location>
        <begin position="63"/>
        <end position="83"/>
    </location>
</feature>
<feature type="transmembrane region" description="Helical" evidence="6">
    <location>
        <begin position="103"/>
        <end position="127"/>
    </location>
</feature>
<dbReference type="Gene3D" id="1.20.950.20">
    <property type="entry name" value="Transmembrane di-heme cytochromes, Chain C"/>
    <property type="match status" value="1"/>
</dbReference>
<dbReference type="PANTHER" id="PTHR43255:SF1">
    <property type="entry name" value="IRON-SULFUR-BINDING OXIDOREDUCTASE FADF-RELATED"/>
    <property type="match status" value="1"/>
</dbReference>
<keyword evidence="4" id="KW-0408">Iron</keyword>
<keyword evidence="5" id="KW-0411">Iron-sulfur</keyword>
<keyword evidence="6" id="KW-0812">Transmembrane</keyword>
<sequence>MLGQLLFVLIAAAAIWLFTRNVMKIRRNIMLGKDIDRTDHTAERWKTMARVALGQSKMMVRPIAGFLHILIYVGFVIINIEMLEIVIDGIFGTHRIFSFLGSFYGFLIGSFEFLALGVLTACVVFLIRRNIIHLKRFSGVEMKGWPVSDANYILIAEILLMTAFLTMNAADYKLQLLGAHHYIQAGSFPVSAAIAAILPDSETALIFVERLCWWSHIVGIFAFLNYIPYSKHFHIVLAFPNTWYSNLNKKGKFTNMQSVTNEVKAMLDPSFTPPATDGAPGRFGAKDVTDLNWVNLMNAYSCTECGRCTSNCPANMTGKLLSPRKIMMDTRDRLEEVGKNIDKHGKDYQDGKALLGDYITQEELWACTTCNACTEACPVNIDPLAIIVELRRYLVMEESNAPASINNMFGNVENNQAPWKYSPSDRTNWINN</sequence>
<dbReference type="AlphaFoldDB" id="H8KXS3"/>
<evidence type="ECO:0000256" key="3">
    <source>
        <dbReference type="ARBA" id="ARBA00023002"/>
    </source>
</evidence>
<dbReference type="InterPro" id="IPR051460">
    <property type="entry name" value="HdrC_iron-sulfur_subunit"/>
</dbReference>
<dbReference type="HOGENOM" id="CLU_619292_0_0_10"/>
<evidence type="ECO:0000313" key="9">
    <source>
        <dbReference type="Proteomes" id="UP000007590"/>
    </source>
</evidence>
<proteinExistence type="predicted"/>
<dbReference type="PROSITE" id="PS51379">
    <property type="entry name" value="4FE4S_FER_2"/>
    <property type="match status" value="2"/>
</dbReference>
<dbReference type="GO" id="GO:0051539">
    <property type="term" value="F:4 iron, 4 sulfur cluster binding"/>
    <property type="evidence" value="ECO:0007669"/>
    <property type="project" value="UniProtKB-KW"/>
</dbReference>
<dbReference type="PROSITE" id="PS00198">
    <property type="entry name" value="4FE4S_FER_1"/>
    <property type="match status" value="1"/>
</dbReference>
<accession>H8KXS3</accession>
<protein>
    <recommendedName>
        <fullName evidence="7">4Fe-4S ferredoxin-type domain-containing protein</fullName>
    </recommendedName>
</protein>
<dbReference type="OrthoDB" id="9769677at2"/>
<dbReference type="EMBL" id="CP003349">
    <property type="protein sequence ID" value="AFD05488.1"/>
    <property type="molecule type" value="Genomic_DNA"/>
</dbReference>
<dbReference type="RefSeq" id="WP_014678716.1">
    <property type="nucleotide sequence ID" value="NC_017770.1"/>
</dbReference>
<evidence type="ECO:0000256" key="6">
    <source>
        <dbReference type="SAM" id="Phobius"/>
    </source>
</evidence>
<keyword evidence="6" id="KW-0472">Membrane</keyword>
<dbReference type="Gene3D" id="1.10.1060.10">
    <property type="entry name" value="Alpha-helical ferredoxin"/>
    <property type="match status" value="1"/>
</dbReference>
<dbReference type="SUPFAM" id="SSF46548">
    <property type="entry name" value="alpha-helical ferredoxin"/>
    <property type="match status" value="1"/>
</dbReference>
<dbReference type="SUPFAM" id="SSF103501">
    <property type="entry name" value="Respiratory nitrate reductase 1 gamma chain"/>
    <property type="match status" value="1"/>
</dbReference>
<evidence type="ECO:0000259" key="7">
    <source>
        <dbReference type="PROSITE" id="PS51379"/>
    </source>
</evidence>
<evidence type="ECO:0000256" key="1">
    <source>
        <dbReference type="ARBA" id="ARBA00022485"/>
    </source>
</evidence>
<feature type="transmembrane region" description="Helical" evidence="6">
    <location>
        <begin position="6"/>
        <end position="23"/>
    </location>
</feature>
<evidence type="ECO:0000256" key="5">
    <source>
        <dbReference type="ARBA" id="ARBA00023014"/>
    </source>
</evidence>
<keyword evidence="3" id="KW-0560">Oxidoreductase</keyword>
<dbReference type="GO" id="GO:0005886">
    <property type="term" value="C:plasma membrane"/>
    <property type="evidence" value="ECO:0007669"/>
    <property type="project" value="TreeGrafter"/>
</dbReference>
<keyword evidence="9" id="KW-1185">Reference proteome</keyword>
<organism evidence="8 9">
    <name type="scientific">Solitalea canadensis (strain ATCC 29591 / DSM 3403 / JCM 21819 / LMG 8368 / NBRC 15130 / NCIMB 12057 / USAM 9D)</name>
    <name type="common">Flexibacter canadensis</name>
    <dbReference type="NCBI Taxonomy" id="929556"/>
    <lineage>
        <taxon>Bacteria</taxon>
        <taxon>Pseudomonadati</taxon>
        <taxon>Bacteroidota</taxon>
        <taxon>Sphingobacteriia</taxon>
        <taxon>Sphingobacteriales</taxon>
        <taxon>Sphingobacteriaceae</taxon>
        <taxon>Solitalea</taxon>
    </lineage>
</organism>
<reference evidence="8" key="1">
    <citation type="submission" date="2012-02" db="EMBL/GenBank/DDBJ databases">
        <title>The complete genome of Solitalea canadensis DSM 3403.</title>
        <authorList>
            <consortium name="US DOE Joint Genome Institute (JGI-PGF)"/>
            <person name="Lucas S."/>
            <person name="Copeland A."/>
            <person name="Lapidus A."/>
            <person name="Glavina del Rio T."/>
            <person name="Dalin E."/>
            <person name="Tice H."/>
            <person name="Bruce D."/>
            <person name="Goodwin L."/>
            <person name="Pitluck S."/>
            <person name="Peters L."/>
            <person name="Ovchinnikova G."/>
            <person name="Lu M."/>
            <person name="Kyrpides N."/>
            <person name="Mavromatis K."/>
            <person name="Ivanova N."/>
            <person name="Brettin T."/>
            <person name="Detter J.C."/>
            <person name="Han C."/>
            <person name="Larimer F."/>
            <person name="Land M."/>
            <person name="Hauser L."/>
            <person name="Markowitz V."/>
            <person name="Cheng J.-F."/>
            <person name="Hugenholtz P."/>
            <person name="Woyke T."/>
            <person name="Wu D."/>
            <person name="Spring S."/>
            <person name="Schroeder M."/>
            <person name="Kopitz M."/>
            <person name="Brambilla E."/>
            <person name="Klenk H.-P."/>
            <person name="Eisen J.A."/>
        </authorList>
    </citation>
    <scope>NUCLEOTIDE SEQUENCE</scope>
    <source>
        <strain evidence="8">DSM 3403</strain>
    </source>
</reference>
<keyword evidence="2" id="KW-0479">Metal-binding</keyword>
<dbReference type="InterPro" id="IPR017900">
    <property type="entry name" value="4Fe4S_Fe_S_CS"/>
</dbReference>
<evidence type="ECO:0000313" key="8">
    <source>
        <dbReference type="EMBL" id="AFD05488.1"/>
    </source>
</evidence>
<dbReference type="GO" id="GO:0046872">
    <property type="term" value="F:metal ion binding"/>
    <property type="evidence" value="ECO:0007669"/>
    <property type="project" value="UniProtKB-KW"/>
</dbReference>
<feature type="transmembrane region" description="Helical" evidence="6">
    <location>
        <begin position="152"/>
        <end position="170"/>
    </location>
</feature>
<dbReference type="InterPro" id="IPR009051">
    <property type="entry name" value="Helical_ferredxn"/>
</dbReference>
<dbReference type="STRING" id="929556.Solca_0345"/>
<feature type="domain" description="4Fe-4S ferredoxin-type" evidence="7">
    <location>
        <begin position="356"/>
        <end position="387"/>
    </location>
</feature>
<keyword evidence="1" id="KW-0004">4Fe-4S</keyword>
<evidence type="ECO:0000256" key="2">
    <source>
        <dbReference type="ARBA" id="ARBA00022723"/>
    </source>
</evidence>
<dbReference type="InterPro" id="IPR017896">
    <property type="entry name" value="4Fe4S_Fe-S-bd"/>
</dbReference>
<feature type="transmembrane region" description="Helical" evidence="6">
    <location>
        <begin position="211"/>
        <end position="229"/>
    </location>
</feature>